<accession>A0A370C1V7</accession>
<reference evidence="2 3" key="1">
    <citation type="submission" date="2018-07" db="EMBL/GenBank/DDBJ databases">
        <title>Section-level genome sequencing of Aspergillus section Nigri to investigate inter- and intra-species variation.</title>
        <authorList>
            <consortium name="DOE Joint Genome Institute"/>
            <person name="Vesth T.C."/>
            <person name="Nybo J.L."/>
            <person name="Theobald S."/>
            <person name="Frisvad J.C."/>
            <person name="Larsen T.O."/>
            <person name="Nielsen K.F."/>
            <person name="Hoof J.B."/>
            <person name="Brandl J."/>
            <person name="Salamov A."/>
            <person name="Riley R."/>
            <person name="Gladden J.M."/>
            <person name="Phatale P."/>
            <person name="Nielsen M.T."/>
            <person name="Lyhne E.K."/>
            <person name="Kogle M.E."/>
            <person name="Strasser K."/>
            <person name="McDonnell E."/>
            <person name="Barry K."/>
            <person name="Clum A."/>
            <person name="Chen C."/>
            <person name="Nolan M."/>
            <person name="Sandor L."/>
            <person name="Kuo A."/>
            <person name="Lipzen A."/>
            <person name="Hainaut M."/>
            <person name="Drula E."/>
            <person name="Tsang A."/>
            <person name="Magnuson J.K."/>
            <person name="Henrissat B."/>
            <person name="Wiebenga A."/>
            <person name="Simmons B.A."/>
            <person name="Makela M.R."/>
            <person name="De vries R.P."/>
            <person name="Grigoriev I.V."/>
            <person name="Mortensen U.H."/>
            <person name="Baker S.E."/>
            <person name="Andersen M.R."/>
        </authorList>
    </citation>
    <scope>NUCLEOTIDE SEQUENCE [LARGE SCALE GENOMIC DNA]</scope>
    <source>
        <strain evidence="2 3">ATCC 13496</strain>
    </source>
</reference>
<sequence>MLRLTKKLTPYRRPKCHIKLLLSLGIVGSERTIVAPLVTTLTLTLLESNLLSLDCALACMIHLGLSHRPDGLIDRVHLDAPAGQHTVHPSLWTSRLSSWPATASTLKQRVRACSAHRTRSPDVGGTRTTGQPPRASERAHRPDVLDADTSGGAGPVHHRAVRLARTTPEPSSDPVLPPSRRWGHSWATIRHMAGHRPCLLHETAQFKVAVLLRTRWT</sequence>
<name>A0A370C1V7_ASPNG</name>
<dbReference type="Proteomes" id="UP000253845">
    <property type="component" value="Unassembled WGS sequence"/>
</dbReference>
<evidence type="ECO:0000256" key="1">
    <source>
        <dbReference type="SAM" id="MobiDB-lite"/>
    </source>
</evidence>
<protein>
    <submittedName>
        <fullName evidence="2">Uncharacterized protein</fullName>
    </submittedName>
</protein>
<feature type="compositionally biased region" description="Basic and acidic residues" evidence="1">
    <location>
        <begin position="135"/>
        <end position="144"/>
    </location>
</feature>
<organism evidence="2 3">
    <name type="scientific">Aspergillus niger ATCC 13496</name>
    <dbReference type="NCBI Taxonomy" id="1353008"/>
    <lineage>
        <taxon>Eukaryota</taxon>
        <taxon>Fungi</taxon>
        <taxon>Dikarya</taxon>
        <taxon>Ascomycota</taxon>
        <taxon>Pezizomycotina</taxon>
        <taxon>Eurotiomycetes</taxon>
        <taxon>Eurotiomycetidae</taxon>
        <taxon>Eurotiales</taxon>
        <taxon>Aspergillaceae</taxon>
        <taxon>Aspergillus</taxon>
        <taxon>Aspergillus subgen. Circumdati</taxon>
    </lineage>
</organism>
<gene>
    <name evidence="2" type="ORF">M747DRAFT_16566</name>
</gene>
<feature type="region of interest" description="Disordered" evidence="1">
    <location>
        <begin position="111"/>
        <end position="156"/>
    </location>
</feature>
<proteinExistence type="predicted"/>
<dbReference type="EMBL" id="KZ851909">
    <property type="protein sequence ID" value="RDH21897.1"/>
    <property type="molecule type" value="Genomic_DNA"/>
</dbReference>
<evidence type="ECO:0000313" key="2">
    <source>
        <dbReference type="EMBL" id="RDH21897.1"/>
    </source>
</evidence>
<dbReference type="VEuPathDB" id="FungiDB:M747DRAFT_16566"/>
<evidence type="ECO:0000313" key="3">
    <source>
        <dbReference type="Proteomes" id="UP000253845"/>
    </source>
</evidence>
<dbReference type="AlphaFoldDB" id="A0A370C1V7"/>